<protein>
    <submittedName>
        <fullName evidence="7">Phage tail protein</fullName>
    </submittedName>
</protein>
<dbReference type="EMBL" id="JAUSQX010000001">
    <property type="protein sequence ID" value="MDP9806868.1"/>
    <property type="molecule type" value="Genomic_DNA"/>
</dbReference>
<organism evidence="7 8">
    <name type="scientific">Trueperella bonasi</name>
    <dbReference type="NCBI Taxonomy" id="312286"/>
    <lineage>
        <taxon>Bacteria</taxon>
        <taxon>Bacillati</taxon>
        <taxon>Actinomycetota</taxon>
        <taxon>Actinomycetes</taxon>
        <taxon>Actinomycetales</taxon>
        <taxon>Actinomycetaceae</taxon>
        <taxon>Trueperella</taxon>
    </lineage>
</organism>
<keyword evidence="8" id="KW-1185">Reference proteome</keyword>
<dbReference type="InterPro" id="IPR001123">
    <property type="entry name" value="LeuE-type"/>
</dbReference>
<evidence type="ECO:0000256" key="1">
    <source>
        <dbReference type="ARBA" id="ARBA00004651"/>
    </source>
</evidence>
<comment type="subcellular location">
    <subcellularLocation>
        <location evidence="1">Cell membrane</location>
        <topology evidence="1">Multi-pass membrane protein</topology>
    </subcellularLocation>
</comment>
<accession>A0ABT9NJ83</accession>
<name>A0ABT9NJ83_9ACTO</name>
<keyword evidence="4 6" id="KW-1133">Transmembrane helix</keyword>
<proteinExistence type="predicted"/>
<dbReference type="Pfam" id="PF01810">
    <property type="entry name" value="LysE"/>
    <property type="match status" value="1"/>
</dbReference>
<feature type="transmembrane region" description="Helical" evidence="6">
    <location>
        <begin position="63"/>
        <end position="84"/>
    </location>
</feature>
<keyword evidence="5 6" id="KW-0472">Membrane</keyword>
<evidence type="ECO:0000256" key="6">
    <source>
        <dbReference type="SAM" id="Phobius"/>
    </source>
</evidence>
<reference evidence="7 8" key="1">
    <citation type="submission" date="2023-07" db="EMBL/GenBank/DDBJ databases">
        <title>Sequencing the genomes of 1000 actinobacteria strains.</title>
        <authorList>
            <person name="Klenk H.-P."/>
        </authorList>
    </citation>
    <scope>NUCLEOTIDE SEQUENCE [LARGE SCALE GENOMIC DNA]</scope>
    <source>
        <strain evidence="7 8">DSM 17163</strain>
    </source>
</reference>
<keyword evidence="2" id="KW-1003">Cell membrane</keyword>
<gene>
    <name evidence="7" type="ORF">J2S70_001450</name>
</gene>
<sequence length="88" mass="9098">MNVGAWFSLILLNLAGAASPARFCGDRWDSDRGAFWCTLTVLGAAALLNAYPDVLGLVQVVGGAWLLYMGVGMIRGGVLCGGGVPARV</sequence>
<dbReference type="Proteomes" id="UP001243212">
    <property type="component" value="Unassembled WGS sequence"/>
</dbReference>
<evidence type="ECO:0000256" key="5">
    <source>
        <dbReference type="ARBA" id="ARBA00023136"/>
    </source>
</evidence>
<feature type="transmembrane region" description="Helical" evidence="6">
    <location>
        <begin position="33"/>
        <end position="51"/>
    </location>
</feature>
<dbReference type="RefSeq" id="WP_307683059.1">
    <property type="nucleotide sequence ID" value="NZ_JAUSQX010000001.1"/>
</dbReference>
<comment type="caution">
    <text evidence="7">The sequence shown here is derived from an EMBL/GenBank/DDBJ whole genome shotgun (WGS) entry which is preliminary data.</text>
</comment>
<evidence type="ECO:0000256" key="3">
    <source>
        <dbReference type="ARBA" id="ARBA00022692"/>
    </source>
</evidence>
<evidence type="ECO:0000256" key="4">
    <source>
        <dbReference type="ARBA" id="ARBA00022989"/>
    </source>
</evidence>
<evidence type="ECO:0000313" key="8">
    <source>
        <dbReference type="Proteomes" id="UP001243212"/>
    </source>
</evidence>
<evidence type="ECO:0000313" key="7">
    <source>
        <dbReference type="EMBL" id="MDP9806868.1"/>
    </source>
</evidence>
<keyword evidence="3 6" id="KW-0812">Transmembrane</keyword>
<evidence type="ECO:0000256" key="2">
    <source>
        <dbReference type="ARBA" id="ARBA00022475"/>
    </source>
</evidence>